<feature type="chain" id="PRO_5016876243" evidence="1">
    <location>
        <begin position="23"/>
        <end position="395"/>
    </location>
</feature>
<dbReference type="Pfam" id="PF00144">
    <property type="entry name" value="Beta-lactamase"/>
    <property type="match status" value="1"/>
</dbReference>
<dbReference type="OrthoDB" id="5377431at2"/>
<dbReference type="InterPro" id="IPR012338">
    <property type="entry name" value="Beta-lactam/transpept-like"/>
</dbReference>
<feature type="signal peptide" evidence="1">
    <location>
        <begin position="1"/>
        <end position="22"/>
    </location>
</feature>
<comment type="caution">
    <text evidence="3">The sequence shown here is derived from an EMBL/GenBank/DDBJ whole genome shotgun (WGS) entry which is preliminary data.</text>
</comment>
<dbReference type="RefSeq" id="WP_114834607.1">
    <property type="nucleotide sequence ID" value="NZ_LR699115.1"/>
</dbReference>
<dbReference type="PANTHER" id="PTHR46825:SF8">
    <property type="entry name" value="BETA-LACTAMASE-RELATED"/>
    <property type="match status" value="1"/>
</dbReference>
<dbReference type="InterPro" id="IPR050491">
    <property type="entry name" value="AmpC-like"/>
</dbReference>
<evidence type="ECO:0000313" key="4">
    <source>
        <dbReference type="Proteomes" id="UP000254720"/>
    </source>
</evidence>
<dbReference type="AlphaFoldDB" id="A0A370GFS7"/>
<feature type="domain" description="Beta-lactamase-related" evidence="2">
    <location>
        <begin position="33"/>
        <end position="370"/>
    </location>
</feature>
<dbReference type="SUPFAM" id="SSF56601">
    <property type="entry name" value="beta-lactamase/transpeptidase-like"/>
    <property type="match status" value="1"/>
</dbReference>
<keyword evidence="4" id="KW-1185">Reference proteome</keyword>
<reference evidence="3 4" key="1">
    <citation type="submission" date="2018-07" db="EMBL/GenBank/DDBJ databases">
        <title>Genomic Encyclopedia of Type Strains, Phase IV (KMG-IV): sequencing the most valuable type-strain genomes for metagenomic binning, comparative biology and taxonomic classification.</title>
        <authorList>
            <person name="Goeker M."/>
        </authorList>
    </citation>
    <scope>NUCLEOTIDE SEQUENCE [LARGE SCALE GENOMIC DNA]</scope>
    <source>
        <strain evidence="3 4">DSM 16500</strain>
    </source>
</reference>
<evidence type="ECO:0000256" key="1">
    <source>
        <dbReference type="SAM" id="SignalP"/>
    </source>
</evidence>
<protein>
    <submittedName>
        <fullName evidence="3">Beta-lactamase class C</fullName>
    </submittedName>
</protein>
<organism evidence="3 4">
    <name type="scientific">Aquicella lusitana</name>
    <dbReference type="NCBI Taxonomy" id="254246"/>
    <lineage>
        <taxon>Bacteria</taxon>
        <taxon>Pseudomonadati</taxon>
        <taxon>Pseudomonadota</taxon>
        <taxon>Gammaproteobacteria</taxon>
        <taxon>Legionellales</taxon>
        <taxon>Coxiellaceae</taxon>
        <taxon>Aquicella</taxon>
    </lineage>
</organism>
<evidence type="ECO:0000259" key="2">
    <source>
        <dbReference type="Pfam" id="PF00144"/>
    </source>
</evidence>
<dbReference type="InterPro" id="IPR001466">
    <property type="entry name" value="Beta-lactam-related"/>
</dbReference>
<dbReference type="Gene3D" id="3.40.710.10">
    <property type="entry name" value="DD-peptidase/beta-lactamase superfamily"/>
    <property type="match status" value="1"/>
</dbReference>
<name>A0A370GFS7_9COXI</name>
<evidence type="ECO:0000313" key="3">
    <source>
        <dbReference type="EMBL" id="RDI42537.1"/>
    </source>
</evidence>
<sequence length="395" mass="43469">MNKLLRFLMTGLLLLVPFYASAETLDADAETVKQEVTALMKEHDIPGAAVEIYVDGKPRSYYFGFANQEKKTPVTKLTIFEVGSITKIMTSLLLAQEVDAAKVQLDDPVTKFMSSLPGDFDDMTLKSLATHVSGLPFDAPSIQDQTAFENYLGKWKPTYSAGDKWTYSNVGIGMLGMALESVTHKNYNQLYRSQILSPLKMQPIALSVPQRLQRYYAQGYNKDGKPVNPLQLGLFAPAYGFKLSADDMHRFLGAAIGLPGTPERIFYPMRMTQTAYVKLNDMDQGLGWLIHPFTSANTAPLLSDPAMELGPLNVVDVYDKPVFNGEALIDKTGSTDGFRTYIAVLPNRKSGIAIMINKNVPGNAVVHTARKILFDLANASGKVNHETNKPESAQG</sequence>
<dbReference type="PANTHER" id="PTHR46825">
    <property type="entry name" value="D-ALANYL-D-ALANINE-CARBOXYPEPTIDASE/ENDOPEPTIDASE AMPH"/>
    <property type="match status" value="1"/>
</dbReference>
<proteinExistence type="predicted"/>
<accession>A0A370GFS7</accession>
<dbReference type="EMBL" id="QQAX01000014">
    <property type="protein sequence ID" value="RDI42537.1"/>
    <property type="molecule type" value="Genomic_DNA"/>
</dbReference>
<dbReference type="Proteomes" id="UP000254720">
    <property type="component" value="Unassembled WGS sequence"/>
</dbReference>
<keyword evidence="1" id="KW-0732">Signal</keyword>
<gene>
    <name evidence="3" type="ORF">C8D86_1146</name>
</gene>